<reference evidence="4" key="2">
    <citation type="submission" date="2021-01" db="UniProtKB">
        <authorList>
            <consortium name="EnsemblMetazoa"/>
        </authorList>
    </citation>
    <scope>IDENTIFICATION</scope>
</reference>
<dbReference type="OMA" id="IAGWKIR"/>
<dbReference type="KEGG" id="spu:753988"/>
<evidence type="ECO:0000313" key="5">
    <source>
        <dbReference type="Proteomes" id="UP000007110"/>
    </source>
</evidence>
<dbReference type="InParanoid" id="A0A7M7GGH0"/>
<feature type="compositionally biased region" description="Basic and acidic residues" evidence="2">
    <location>
        <begin position="152"/>
        <end position="182"/>
    </location>
</feature>
<evidence type="ECO:0000313" key="4">
    <source>
        <dbReference type="EnsemblMetazoa" id="XP_003724738"/>
    </source>
</evidence>
<feature type="region of interest" description="Disordered" evidence="2">
    <location>
        <begin position="145"/>
        <end position="232"/>
    </location>
</feature>
<dbReference type="RefSeq" id="XP_003724738.1">
    <property type="nucleotide sequence ID" value="XM_003724690.3"/>
</dbReference>
<feature type="compositionally biased region" description="Polar residues" evidence="2">
    <location>
        <begin position="204"/>
        <end position="232"/>
    </location>
</feature>
<keyword evidence="5" id="KW-1185">Reference proteome</keyword>
<organism evidence="4 5">
    <name type="scientific">Strongylocentrotus purpuratus</name>
    <name type="common">Purple sea urchin</name>
    <dbReference type="NCBI Taxonomy" id="7668"/>
    <lineage>
        <taxon>Eukaryota</taxon>
        <taxon>Metazoa</taxon>
        <taxon>Echinodermata</taxon>
        <taxon>Eleutherozoa</taxon>
        <taxon>Echinozoa</taxon>
        <taxon>Echinoidea</taxon>
        <taxon>Euechinoidea</taxon>
        <taxon>Echinacea</taxon>
        <taxon>Camarodonta</taxon>
        <taxon>Echinidea</taxon>
        <taxon>Strongylocentrotidae</taxon>
        <taxon>Strongylocentrotus</taxon>
    </lineage>
</organism>
<evidence type="ECO:0000256" key="2">
    <source>
        <dbReference type="SAM" id="MobiDB-lite"/>
    </source>
</evidence>
<feature type="coiled-coil region" evidence="1">
    <location>
        <begin position="105"/>
        <end position="139"/>
    </location>
</feature>
<feature type="compositionally biased region" description="Low complexity" evidence="2">
    <location>
        <begin position="184"/>
        <end position="194"/>
    </location>
</feature>
<dbReference type="GeneID" id="753988"/>
<dbReference type="Pfam" id="PF12004">
    <property type="entry name" value="DAB2P_C"/>
    <property type="match status" value="1"/>
</dbReference>
<keyword evidence="1" id="KW-0175">Coiled coil</keyword>
<reference evidence="5" key="1">
    <citation type="submission" date="2015-02" db="EMBL/GenBank/DDBJ databases">
        <title>Genome sequencing for Strongylocentrotus purpuratus.</title>
        <authorList>
            <person name="Murali S."/>
            <person name="Liu Y."/>
            <person name="Vee V."/>
            <person name="English A."/>
            <person name="Wang M."/>
            <person name="Skinner E."/>
            <person name="Han Y."/>
            <person name="Muzny D.M."/>
            <person name="Worley K.C."/>
            <person name="Gibbs R.A."/>
        </authorList>
    </citation>
    <scope>NUCLEOTIDE SEQUENCE</scope>
</reference>
<name>A0A7M7GGH0_STRPU</name>
<dbReference type="InterPro" id="IPR021887">
    <property type="entry name" value="DAB2P_C"/>
</dbReference>
<evidence type="ECO:0000256" key="1">
    <source>
        <dbReference type="SAM" id="Coils"/>
    </source>
</evidence>
<evidence type="ECO:0000259" key="3">
    <source>
        <dbReference type="Pfam" id="PF12004"/>
    </source>
</evidence>
<dbReference type="AlphaFoldDB" id="A0A7M7GGH0"/>
<dbReference type="OrthoDB" id="6158299at2759"/>
<sequence length="287" mass="32780">MLTKGKERLVYLGKNLIKLESEVKLLREKLASAQQTLGEMGHQMDLQKKGTRQLLAGWKLKLEESEDKVMSQVHEKDSQFTDLISDLMYFEGCLKRERQEIVSKLGDKDRRIRELERHVMKQEKQINALNKANEKLISSLHDTRGMSFSMSEDDRSNGAKSSDDSHHDESSSSHDNSSETERVSSPSPMMSSRRPNGRRVTVHTGPTSQQQGGMRLLNNNTIKPDSPTNGNQHRVRFVDDVINDLSSSRPRKGFLMKTEDRSKARKISLPAYRLPVPNEGDENVRFF</sequence>
<proteinExistence type="predicted"/>
<dbReference type="EnsemblMetazoa" id="XM_003724690">
    <property type="protein sequence ID" value="XP_003724738"/>
    <property type="gene ID" value="LOC753988"/>
</dbReference>
<dbReference type="Proteomes" id="UP000007110">
    <property type="component" value="Unassembled WGS sequence"/>
</dbReference>
<feature type="domain" description="Disabled homolog 2-interacting protein C-terminal" evidence="3">
    <location>
        <begin position="18"/>
        <end position="141"/>
    </location>
</feature>
<accession>A0A7M7GGH0</accession>
<protein>
    <recommendedName>
        <fullName evidence="3">Disabled homolog 2-interacting protein C-terminal domain-containing protein</fullName>
    </recommendedName>
</protein>